<feature type="region of interest" description="Disordered" evidence="1">
    <location>
        <begin position="967"/>
        <end position="994"/>
    </location>
</feature>
<feature type="compositionally biased region" description="Polar residues" evidence="1">
    <location>
        <begin position="978"/>
        <end position="990"/>
    </location>
</feature>
<feature type="compositionally biased region" description="Basic and acidic residues" evidence="1">
    <location>
        <begin position="498"/>
        <end position="520"/>
    </location>
</feature>
<feature type="compositionally biased region" description="Basic and acidic residues" evidence="1">
    <location>
        <begin position="529"/>
        <end position="541"/>
    </location>
</feature>
<feature type="compositionally biased region" description="Polar residues" evidence="1">
    <location>
        <begin position="796"/>
        <end position="808"/>
    </location>
</feature>
<feature type="region of interest" description="Disordered" evidence="1">
    <location>
        <begin position="398"/>
        <end position="428"/>
    </location>
</feature>
<name>A0AAN7K150_9MYRT</name>
<feature type="region of interest" description="Disordered" evidence="1">
    <location>
        <begin position="1166"/>
        <end position="1187"/>
    </location>
</feature>
<proteinExistence type="predicted"/>
<dbReference type="PANTHER" id="PTHR16897">
    <property type="entry name" value="OS10G0105400 PROTEIN"/>
    <property type="match status" value="1"/>
</dbReference>
<organism evidence="2 3">
    <name type="scientific">Trapa incisa</name>
    <dbReference type="NCBI Taxonomy" id="236973"/>
    <lineage>
        <taxon>Eukaryota</taxon>
        <taxon>Viridiplantae</taxon>
        <taxon>Streptophyta</taxon>
        <taxon>Embryophyta</taxon>
        <taxon>Tracheophyta</taxon>
        <taxon>Spermatophyta</taxon>
        <taxon>Magnoliopsida</taxon>
        <taxon>eudicotyledons</taxon>
        <taxon>Gunneridae</taxon>
        <taxon>Pentapetalae</taxon>
        <taxon>rosids</taxon>
        <taxon>malvids</taxon>
        <taxon>Myrtales</taxon>
        <taxon>Lythraceae</taxon>
        <taxon>Trapa</taxon>
    </lineage>
</organism>
<dbReference type="Proteomes" id="UP001345219">
    <property type="component" value="Chromosome 15"/>
</dbReference>
<sequence length="1220" mass="135960">MVGLTAVRNNQSSNSASTNDVDYHQLEKFWNNLSPQARQDLLKIDKQTLFEHARKSMYCSRCYGLLLEGFVQIVTNGKSIQEAAVVNISYNMPDASKSLQDGRTSASNVCKDEIKDPSLHPWGGLTTTRDGSLTLLDCYACTKTLKGLQIVFDSARLRERERRMLYPDACGGGDRGWISQSIPSYGRVHGMREICALHTARLSSDSLVDFWSALGEETTRSLFRMKEEDFIERLMHRFDNKRFCRDCRRNVLREFKELKRARKEPRCNSDYCVADTAFLYKVSNASVHADWHQTFADSVTSYHHFDWAVGTGEGKCDIQEFENVGLNGSAQITGLDLGGLNACFITLRAWKLDGRCTELSVKAHALKGEECMHRRLTVADGFVSITTGDSIQRFFEHAEEAEEEEDDDSLDKDGSDLDGECSLPQKHAKSPELAREFLLDASIVIFKEQVERAFREGTARQNAHSIFVCLALKLLEERLGLACKDIITFEKQMKLLEEEEKERREEEEQKERKKMKEREKKLRRKERLKGKYKDTEEKTSNLEETPSSNISKEELLLNADEVVNEAVGSKDAVSTNGETVCDRQVCSNIEVEGPFLEVEDQYVNHGISPEQMKASHGKLQPRKPVDQSLKWYDRHQFSFVAEDGPKVGRSIPRYHSDNSQNNSRVIYVANRQLNANHQKTNLRSSASRNSEKFHCGNGRMNERLEGHSCGCNHVCDYQTNNDLPVSAIRTSRGSKYMVKSESVLDVPKHLHGGSKYCQAVRSKSKVIIGSNYHGKKDSIQFRKVWEPLEAQKRCPRSNSASDIPSINSGFKIEQASSDSTKSSSELCSSSEDIGDSTEINHQSTKMRKHIKEKGEVSRGEAEDGTAEPTQAACAMKSSCSNSDNCSSCPSEGDSNTPSPNDENPGSSSTSDSECVSQQTELRVDLGHNGVSDNVSTKAPEVKNRVQTSVIDQPSLGFLAGGSGNSHYAYPSIEPPSHPSSDQNSTPSSMGYKSHAMFPDRRYHQNLCLQMFQTPSNVGYYAHQNLISWAPFPASGLYPHANSYLYPGFLGYGLDANQGLCMPYEAMHHFTTRMISGGPTIPFSNPAQGPAPPTNGIYVEKKPQLSKQSTGGKLADSTIYRERPSEASRPGGRRDLLAEACQENSGFSLFQFGVPFGVPFGMPVDASNTKLPEDGEKSDASSMVPTDAVKDSFPDCCEEEDTTIEQYNLFAANCGTMFSFP</sequence>
<accession>A0AAN7K150</accession>
<gene>
    <name evidence="2" type="ORF">SAY87_018690</name>
</gene>
<protein>
    <submittedName>
        <fullName evidence="2">Uncharacterized protein</fullName>
    </submittedName>
</protein>
<dbReference type="PANTHER" id="PTHR16897:SF2">
    <property type="entry name" value="OS03G0226600 PROTEIN"/>
    <property type="match status" value="1"/>
</dbReference>
<feature type="region of interest" description="Disordered" evidence="1">
    <location>
        <begin position="498"/>
        <end position="553"/>
    </location>
</feature>
<reference evidence="2 3" key="1">
    <citation type="journal article" date="2023" name="Hortic Res">
        <title>Pangenome of water caltrop reveals structural variations and asymmetric subgenome divergence after allopolyploidization.</title>
        <authorList>
            <person name="Zhang X."/>
            <person name="Chen Y."/>
            <person name="Wang L."/>
            <person name="Yuan Y."/>
            <person name="Fang M."/>
            <person name="Shi L."/>
            <person name="Lu R."/>
            <person name="Comes H.P."/>
            <person name="Ma Y."/>
            <person name="Chen Y."/>
            <person name="Huang G."/>
            <person name="Zhou Y."/>
            <person name="Zheng Z."/>
            <person name="Qiu Y."/>
        </authorList>
    </citation>
    <scope>NUCLEOTIDE SEQUENCE [LARGE SCALE GENOMIC DNA]</scope>
    <source>
        <tissue evidence="2">Roots</tissue>
    </source>
</reference>
<feature type="compositionally biased region" description="Basic and acidic residues" evidence="1">
    <location>
        <begin position="852"/>
        <end position="861"/>
    </location>
</feature>
<feature type="compositionally biased region" description="Low complexity" evidence="1">
    <location>
        <begin position="877"/>
        <end position="890"/>
    </location>
</feature>
<evidence type="ECO:0000313" key="2">
    <source>
        <dbReference type="EMBL" id="KAK4757389.1"/>
    </source>
</evidence>
<keyword evidence="3" id="KW-1185">Reference proteome</keyword>
<feature type="region of interest" description="Disordered" evidence="1">
    <location>
        <begin position="792"/>
        <end position="947"/>
    </location>
</feature>
<feature type="compositionally biased region" description="Low complexity" evidence="1">
    <location>
        <begin position="816"/>
        <end position="830"/>
    </location>
</feature>
<dbReference type="AlphaFoldDB" id="A0AAN7K150"/>
<dbReference type="EMBL" id="JAXIOK010000012">
    <property type="protein sequence ID" value="KAK4757389.1"/>
    <property type="molecule type" value="Genomic_DNA"/>
</dbReference>
<evidence type="ECO:0000313" key="3">
    <source>
        <dbReference type="Proteomes" id="UP001345219"/>
    </source>
</evidence>
<evidence type="ECO:0000256" key="1">
    <source>
        <dbReference type="SAM" id="MobiDB-lite"/>
    </source>
</evidence>
<feature type="compositionally biased region" description="Polar residues" evidence="1">
    <location>
        <begin position="892"/>
        <end position="920"/>
    </location>
</feature>
<comment type="caution">
    <text evidence="2">The sequence shown here is derived from an EMBL/GenBank/DDBJ whole genome shotgun (WGS) entry which is preliminary data.</text>
</comment>
<feature type="compositionally biased region" description="Acidic residues" evidence="1">
    <location>
        <begin position="399"/>
        <end position="410"/>
    </location>
</feature>